<evidence type="ECO:0000313" key="7">
    <source>
        <dbReference type="EMBL" id="SEW16341.1"/>
    </source>
</evidence>
<dbReference type="SUPFAM" id="SSF52540">
    <property type="entry name" value="P-loop containing nucleoside triphosphate hydrolases"/>
    <property type="match status" value="1"/>
</dbReference>
<reference evidence="7 8" key="1">
    <citation type="submission" date="2016-10" db="EMBL/GenBank/DDBJ databases">
        <authorList>
            <person name="de Groot N.N."/>
        </authorList>
    </citation>
    <scope>NUCLEOTIDE SEQUENCE [LARGE SCALE GENOMIC DNA]</scope>
    <source>
        <strain evidence="7 8">CGMCC 1.5337</strain>
    </source>
</reference>
<dbReference type="AlphaFoldDB" id="A0A1I0PQ08"/>
<dbReference type="STRING" id="355548.SAMN04487945_1850"/>
<comment type="similarity">
    <text evidence="1">Belongs to the ABC transporter superfamily.</text>
</comment>
<dbReference type="GO" id="GO:0016887">
    <property type="term" value="F:ATP hydrolysis activity"/>
    <property type="evidence" value="ECO:0007669"/>
    <property type="project" value="InterPro"/>
</dbReference>
<evidence type="ECO:0000256" key="4">
    <source>
        <dbReference type="ARBA" id="ARBA00022840"/>
    </source>
</evidence>
<keyword evidence="3" id="KW-0547">Nucleotide-binding</keyword>
<evidence type="ECO:0000256" key="1">
    <source>
        <dbReference type="ARBA" id="ARBA00005417"/>
    </source>
</evidence>
<keyword evidence="2" id="KW-0813">Transport</keyword>
<protein>
    <submittedName>
        <fullName evidence="7">ABC-2 type transport system ATP-binding protein</fullName>
    </submittedName>
</protein>
<dbReference type="PROSITE" id="PS50893">
    <property type="entry name" value="ABC_TRANSPORTER_2"/>
    <property type="match status" value="1"/>
</dbReference>
<dbReference type="EMBL" id="FOJA01000001">
    <property type="protein sequence ID" value="SEW16341.1"/>
    <property type="molecule type" value="Genomic_DNA"/>
</dbReference>
<dbReference type="PANTHER" id="PTHR43335">
    <property type="entry name" value="ABC TRANSPORTER, ATP-BINDING PROTEIN"/>
    <property type="match status" value="1"/>
</dbReference>
<evidence type="ECO:0000256" key="2">
    <source>
        <dbReference type="ARBA" id="ARBA00022448"/>
    </source>
</evidence>
<dbReference type="PANTHER" id="PTHR43335:SF4">
    <property type="entry name" value="ABC TRANSPORTER, ATP-BINDING PROTEIN"/>
    <property type="match status" value="1"/>
</dbReference>
<evidence type="ECO:0000256" key="3">
    <source>
        <dbReference type="ARBA" id="ARBA00022741"/>
    </source>
</evidence>
<name>A0A1I0PQ08_9EURY</name>
<dbReference type="Proteomes" id="UP000198518">
    <property type="component" value="Unassembled WGS sequence"/>
</dbReference>
<feature type="compositionally biased region" description="Low complexity" evidence="5">
    <location>
        <begin position="312"/>
        <end position="322"/>
    </location>
</feature>
<gene>
    <name evidence="7" type="ORF">SAMN04487945_1850</name>
</gene>
<dbReference type="InterPro" id="IPR027417">
    <property type="entry name" value="P-loop_NTPase"/>
</dbReference>
<evidence type="ECO:0000259" key="6">
    <source>
        <dbReference type="PROSITE" id="PS50893"/>
    </source>
</evidence>
<dbReference type="CDD" id="cd03230">
    <property type="entry name" value="ABC_DR_subfamily_A"/>
    <property type="match status" value="1"/>
</dbReference>
<dbReference type="SMART" id="SM00382">
    <property type="entry name" value="AAA"/>
    <property type="match status" value="1"/>
</dbReference>
<dbReference type="InterPro" id="IPR003439">
    <property type="entry name" value="ABC_transporter-like_ATP-bd"/>
</dbReference>
<sequence>MPAIETDGLTRRFGDFTAVDDLDLTVQDGEVFGFLGPNGAGKSTTINMLLGFLKPTEGSATVLGNDATRQSRAVRQRTGLLPEGFELYENLTGREHVVSAIETKGADDDPDHLIERVGLEPEAARRRAGGYSKGMTQRLTLAVALVGEPDLLILDEPSSGLDPKGAKLLREIVREEADRGATVFFSSHILGQVEQVCDRVGIMNKGEMVAVDTIDALRDQTATESVVEVDVASVPDTDAVARVEGVDSVTVTDTTLEITVDRPAAKMPALRALDAETEVTDIAIEDASLESLFERYTGDADAGATGDETTQAAAVADGGDDA</sequence>
<keyword evidence="8" id="KW-1185">Reference proteome</keyword>
<dbReference type="OrthoDB" id="87732at2157"/>
<feature type="region of interest" description="Disordered" evidence="5">
    <location>
        <begin position="299"/>
        <end position="322"/>
    </location>
</feature>
<dbReference type="InterPro" id="IPR003593">
    <property type="entry name" value="AAA+_ATPase"/>
</dbReference>
<dbReference type="GO" id="GO:0005524">
    <property type="term" value="F:ATP binding"/>
    <property type="evidence" value="ECO:0007669"/>
    <property type="project" value="UniProtKB-KW"/>
</dbReference>
<proteinExistence type="inferred from homology"/>
<dbReference type="Pfam" id="PF00005">
    <property type="entry name" value="ABC_tran"/>
    <property type="match status" value="1"/>
</dbReference>
<accession>A0A1I0PQ08</accession>
<keyword evidence="4 7" id="KW-0067">ATP-binding</keyword>
<feature type="domain" description="ABC transporter" evidence="6">
    <location>
        <begin position="4"/>
        <end position="230"/>
    </location>
</feature>
<dbReference type="RefSeq" id="WP_089669025.1">
    <property type="nucleotide sequence ID" value="NZ_FOJA01000001.1"/>
</dbReference>
<dbReference type="Gene3D" id="3.40.50.300">
    <property type="entry name" value="P-loop containing nucleotide triphosphate hydrolases"/>
    <property type="match status" value="1"/>
</dbReference>
<evidence type="ECO:0000256" key="5">
    <source>
        <dbReference type="SAM" id="MobiDB-lite"/>
    </source>
</evidence>
<organism evidence="7 8">
    <name type="scientific">Halobacterium jilantaiense</name>
    <dbReference type="NCBI Taxonomy" id="355548"/>
    <lineage>
        <taxon>Archaea</taxon>
        <taxon>Methanobacteriati</taxon>
        <taxon>Methanobacteriota</taxon>
        <taxon>Stenosarchaea group</taxon>
        <taxon>Halobacteria</taxon>
        <taxon>Halobacteriales</taxon>
        <taxon>Halobacteriaceae</taxon>
        <taxon>Halobacterium</taxon>
    </lineage>
</organism>
<evidence type="ECO:0000313" key="8">
    <source>
        <dbReference type="Proteomes" id="UP000198518"/>
    </source>
</evidence>